<reference evidence="3" key="2">
    <citation type="submission" date="2021-12" db="EMBL/GenBank/DDBJ databases">
        <title>Resequencing data analysis of finger millet.</title>
        <authorList>
            <person name="Hatakeyama M."/>
            <person name="Aluri S."/>
            <person name="Balachadran M.T."/>
            <person name="Sivarajan S.R."/>
            <person name="Poveda L."/>
            <person name="Shimizu-Inatsugi R."/>
            <person name="Schlapbach R."/>
            <person name="Sreeman S.M."/>
            <person name="Shimizu K.K."/>
        </authorList>
    </citation>
    <scope>NUCLEOTIDE SEQUENCE</scope>
</reference>
<dbReference type="PANTHER" id="PTHR33074:SF77">
    <property type="entry name" value="OS03G0178900 PROTEIN"/>
    <property type="match status" value="1"/>
</dbReference>
<dbReference type="PANTHER" id="PTHR33074">
    <property type="entry name" value="EXPRESSED PROTEIN-RELATED"/>
    <property type="match status" value="1"/>
</dbReference>
<dbReference type="AlphaFoldDB" id="A0AAV5EJN6"/>
<dbReference type="Proteomes" id="UP001054889">
    <property type="component" value="Unassembled WGS sequence"/>
</dbReference>
<protein>
    <recommendedName>
        <fullName evidence="2">DUF1618 domain-containing protein</fullName>
    </recommendedName>
</protein>
<dbReference type="InterPro" id="IPR011676">
    <property type="entry name" value="DUF1618"/>
</dbReference>
<accession>A0AAV5EJN6</accession>
<evidence type="ECO:0000313" key="4">
    <source>
        <dbReference type="Proteomes" id="UP001054889"/>
    </source>
</evidence>
<reference evidence="3" key="1">
    <citation type="journal article" date="2018" name="DNA Res.">
        <title>Multiple hybrid de novo genome assembly of finger millet, an orphan allotetraploid crop.</title>
        <authorList>
            <person name="Hatakeyama M."/>
            <person name="Aluri S."/>
            <person name="Balachadran M.T."/>
            <person name="Sivarajan S.R."/>
            <person name="Patrignani A."/>
            <person name="Gruter S."/>
            <person name="Poveda L."/>
            <person name="Shimizu-Inatsugi R."/>
            <person name="Baeten J."/>
            <person name="Francoijs K.J."/>
            <person name="Nataraja K.N."/>
            <person name="Reddy Y.A.N."/>
            <person name="Phadnis S."/>
            <person name="Ravikumar R.L."/>
            <person name="Schlapbach R."/>
            <person name="Sreeman S.M."/>
            <person name="Shimizu K.K."/>
        </authorList>
    </citation>
    <scope>NUCLEOTIDE SEQUENCE</scope>
</reference>
<name>A0AAV5EJN6_ELECO</name>
<organism evidence="3 4">
    <name type="scientific">Eleusine coracana subsp. coracana</name>
    <dbReference type="NCBI Taxonomy" id="191504"/>
    <lineage>
        <taxon>Eukaryota</taxon>
        <taxon>Viridiplantae</taxon>
        <taxon>Streptophyta</taxon>
        <taxon>Embryophyta</taxon>
        <taxon>Tracheophyta</taxon>
        <taxon>Spermatophyta</taxon>
        <taxon>Magnoliopsida</taxon>
        <taxon>Liliopsida</taxon>
        <taxon>Poales</taxon>
        <taxon>Poaceae</taxon>
        <taxon>PACMAD clade</taxon>
        <taxon>Chloridoideae</taxon>
        <taxon>Cynodonteae</taxon>
        <taxon>Eleusininae</taxon>
        <taxon>Eleusine</taxon>
    </lineage>
</organism>
<evidence type="ECO:0000313" key="3">
    <source>
        <dbReference type="EMBL" id="GJN22731.1"/>
    </source>
</evidence>
<proteinExistence type="predicted"/>
<evidence type="ECO:0000256" key="1">
    <source>
        <dbReference type="SAM" id="MobiDB-lite"/>
    </source>
</evidence>
<dbReference type="EMBL" id="BQKI01000076">
    <property type="protein sequence ID" value="GJN22731.1"/>
    <property type="molecule type" value="Genomic_DNA"/>
</dbReference>
<evidence type="ECO:0000259" key="2">
    <source>
        <dbReference type="Pfam" id="PF07762"/>
    </source>
</evidence>
<dbReference type="Pfam" id="PF07762">
    <property type="entry name" value="DUF1618"/>
    <property type="match status" value="1"/>
</dbReference>
<feature type="compositionally biased region" description="Low complexity" evidence="1">
    <location>
        <begin position="305"/>
        <end position="321"/>
    </location>
</feature>
<keyword evidence="4" id="KW-1185">Reference proteome</keyword>
<feature type="domain" description="DUF1618" evidence="2">
    <location>
        <begin position="233"/>
        <end position="400"/>
    </location>
</feature>
<sequence length="457" mass="50030">MPRLVIPAGSFSPPTLPAPSRPNPAWVLLDKQAYIADGENATTAKARSSGGDTVKVTFCVADPPSLSHLCVHCPGLEDRTEKGFFGEPVVACAAGAFVVLEVAFNFGPRNFSYHGGIRDYFVYKASPVKPCLSRLPDLFPHDIRPCEIGIVPLGGGDGRYGFVVAALHLDLDAEEGTRRPFVLHLFSSRSEQWRTVAPLLDTYSCCHDHNDYKVFLSHKASKVVAVGGGVLGWVDLWRGVLLCDVLADDPVLRLVALPKPTVGRIWKNNPGIVRDVTSDGDNVLTFVEVQFPWSPHDDLRPSKFDSSASDSDSDSDSNSSSRVSHGWRATTWKMGPFSSHGGRCWVKGCAVDSADIRVTDDPTCFQQLPELWDAEAGKLTLKDLDCSAPVLSAHDDGIVYMMSELKNNADEGEAWVLAFDVRRGTVKALAPFSKRTYSFVNTCIPCSFSSYYFDRKH</sequence>
<gene>
    <name evidence="3" type="primary">gb10326</name>
    <name evidence="3" type="ORF">PR202_gb10326</name>
</gene>
<comment type="caution">
    <text evidence="3">The sequence shown here is derived from an EMBL/GenBank/DDBJ whole genome shotgun (WGS) entry which is preliminary data.</text>
</comment>
<feature type="region of interest" description="Disordered" evidence="1">
    <location>
        <begin position="298"/>
        <end position="323"/>
    </location>
</feature>